<dbReference type="OrthoDB" id="406152at2759"/>
<dbReference type="InterPro" id="IPR002052">
    <property type="entry name" value="DNA_methylase_N6_adenine_CS"/>
</dbReference>
<evidence type="ECO:0000313" key="7">
    <source>
        <dbReference type="EMBL" id="RXK35302.1"/>
    </source>
</evidence>
<dbReference type="OMA" id="EWDDWME"/>
<dbReference type="SUPFAM" id="SSF53335">
    <property type="entry name" value="S-adenosyl-L-methionine-dependent methyltransferases"/>
    <property type="match status" value="1"/>
</dbReference>
<sequence>MSLSSKESIPTPIISHLTEEDYEHVYEPAEDTFILLDALEADATFIRERNPTLCGEIGSGSGIVSTFLYHLLGLSTYVLSTDINLYACSTTIRTAKTNSVPSDPILCSLLYPLRDRICDQVDLLIFNPPYVPTDLDELQNTQIEKDIGGSWAGGKAGMEITDIILSSLDEILSPLGIFYLVAVEPNDPPAIIRRMKEKGFESRIVLRRRAGRELLSVLRFTRSV</sequence>
<dbReference type="GO" id="GO:0008757">
    <property type="term" value="F:S-adenosylmethionine-dependent methyltransferase activity"/>
    <property type="evidence" value="ECO:0007669"/>
    <property type="project" value="TreeGrafter"/>
</dbReference>
<keyword evidence="4" id="KW-0808">Transferase</keyword>
<evidence type="ECO:0000256" key="1">
    <source>
        <dbReference type="ARBA" id="ARBA00004123"/>
    </source>
</evidence>
<evidence type="ECO:0000256" key="6">
    <source>
        <dbReference type="ARBA" id="ARBA00023242"/>
    </source>
</evidence>
<comment type="subcellular location">
    <subcellularLocation>
        <location evidence="1">Nucleus</location>
    </subcellularLocation>
</comment>
<gene>
    <name evidence="7" type="ORF">M231_07441</name>
</gene>
<keyword evidence="5" id="KW-0949">S-adenosyl-L-methionine</keyword>
<dbReference type="InterPro" id="IPR052190">
    <property type="entry name" value="Euk-Arch_PrmC-MTase"/>
</dbReference>
<dbReference type="Gene3D" id="3.40.50.150">
    <property type="entry name" value="Vaccinia Virus protein VP39"/>
    <property type="match status" value="1"/>
</dbReference>
<dbReference type="GO" id="GO:0032259">
    <property type="term" value="P:methylation"/>
    <property type="evidence" value="ECO:0007669"/>
    <property type="project" value="UniProtKB-KW"/>
</dbReference>
<dbReference type="GO" id="GO:0035657">
    <property type="term" value="C:eRF1 methyltransferase complex"/>
    <property type="evidence" value="ECO:0007669"/>
    <property type="project" value="TreeGrafter"/>
</dbReference>
<organism evidence="7 8">
    <name type="scientific">Tremella mesenterica</name>
    <name type="common">Jelly fungus</name>
    <dbReference type="NCBI Taxonomy" id="5217"/>
    <lineage>
        <taxon>Eukaryota</taxon>
        <taxon>Fungi</taxon>
        <taxon>Dikarya</taxon>
        <taxon>Basidiomycota</taxon>
        <taxon>Agaricomycotina</taxon>
        <taxon>Tremellomycetes</taxon>
        <taxon>Tremellales</taxon>
        <taxon>Tremellaceae</taxon>
        <taxon>Tremella</taxon>
    </lineage>
</organism>
<comment type="caution">
    <text evidence="7">The sequence shown here is derived from an EMBL/GenBank/DDBJ whole genome shotgun (WGS) entry which is preliminary data.</text>
</comment>
<protein>
    <recommendedName>
        <fullName evidence="9">Methylase</fullName>
    </recommendedName>
</protein>
<evidence type="ECO:0000256" key="4">
    <source>
        <dbReference type="ARBA" id="ARBA00022679"/>
    </source>
</evidence>
<dbReference type="InterPro" id="IPR004557">
    <property type="entry name" value="PrmC-related"/>
</dbReference>
<name>A0A4Q1B9D1_TREME</name>
<proteinExistence type="inferred from homology"/>
<evidence type="ECO:0000313" key="8">
    <source>
        <dbReference type="Proteomes" id="UP000289152"/>
    </source>
</evidence>
<dbReference type="PROSITE" id="PS00092">
    <property type="entry name" value="N6_MTASE"/>
    <property type="match status" value="1"/>
</dbReference>
<dbReference type="GO" id="GO:0008276">
    <property type="term" value="F:protein methyltransferase activity"/>
    <property type="evidence" value="ECO:0007669"/>
    <property type="project" value="TreeGrafter"/>
</dbReference>
<evidence type="ECO:0000256" key="3">
    <source>
        <dbReference type="ARBA" id="ARBA00022603"/>
    </source>
</evidence>
<reference evidence="7 8" key="1">
    <citation type="submission" date="2016-06" db="EMBL/GenBank/DDBJ databases">
        <title>Evolution of pathogenesis and genome organization in the Tremellales.</title>
        <authorList>
            <person name="Cuomo C."/>
            <person name="Litvintseva A."/>
            <person name="Heitman J."/>
            <person name="Chen Y."/>
            <person name="Sun S."/>
            <person name="Springer D."/>
            <person name="Dromer F."/>
            <person name="Young S."/>
            <person name="Zeng Q."/>
            <person name="Chapman S."/>
            <person name="Gujja S."/>
            <person name="Saif S."/>
            <person name="Birren B."/>
        </authorList>
    </citation>
    <scope>NUCLEOTIDE SEQUENCE [LARGE SCALE GENOMIC DNA]</scope>
    <source>
        <strain evidence="7 8">ATCC 28783</strain>
    </source>
</reference>
<dbReference type="GO" id="GO:0003676">
    <property type="term" value="F:nucleic acid binding"/>
    <property type="evidence" value="ECO:0007669"/>
    <property type="project" value="InterPro"/>
</dbReference>
<keyword evidence="8" id="KW-1185">Reference proteome</keyword>
<dbReference type="InParanoid" id="A0A4Q1B9D1"/>
<dbReference type="STRING" id="5217.A0A4Q1B9D1"/>
<dbReference type="VEuPathDB" id="FungiDB:TREMEDRAFT_67251"/>
<evidence type="ECO:0000256" key="5">
    <source>
        <dbReference type="ARBA" id="ARBA00022691"/>
    </source>
</evidence>
<dbReference type="FunFam" id="3.40.50.150:FF:000077">
    <property type="entry name" value="HemK methyltransferase family member 2"/>
    <property type="match status" value="1"/>
</dbReference>
<evidence type="ECO:0008006" key="9">
    <source>
        <dbReference type="Google" id="ProtNLM"/>
    </source>
</evidence>
<accession>A0A4Q1B9D1</accession>
<dbReference type="EMBL" id="SDIL01000145">
    <property type="protein sequence ID" value="RXK35302.1"/>
    <property type="molecule type" value="Genomic_DNA"/>
</dbReference>
<keyword evidence="6" id="KW-0539">Nucleus</keyword>
<dbReference type="FunCoup" id="A0A4Q1B9D1">
    <property type="interactions" value="124"/>
</dbReference>
<dbReference type="PANTHER" id="PTHR45875">
    <property type="entry name" value="METHYLTRANSFERASE N6AMT1"/>
    <property type="match status" value="1"/>
</dbReference>
<dbReference type="InterPro" id="IPR029063">
    <property type="entry name" value="SAM-dependent_MTases_sf"/>
</dbReference>
<evidence type="ECO:0000256" key="2">
    <source>
        <dbReference type="ARBA" id="ARBA00006149"/>
    </source>
</evidence>
<dbReference type="Proteomes" id="UP000289152">
    <property type="component" value="Unassembled WGS sequence"/>
</dbReference>
<comment type="similarity">
    <text evidence="2">Belongs to the eukaryotic/archaeal PrmC-related family.</text>
</comment>
<keyword evidence="3" id="KW-0489">Methyltransferase</keyword>
<dbReference type="PANTHER" id="PTHR45875:SF1">
    <property type="entry name" value="METHYLTRANSFERASE N6AMT1"/>
    <property type="match status" value="1"/>
</dbReference>
<dbReference type="GO" id="GO:0005634">
    <property type="term" value="C:nucleus"/>
    <property type="evidence" value="ECO:0007669"/>
    <property type="project" value="UniProtKB-SubCell"/>
</dbReference>
<dbReference type="AlphaFoldDB" id="A0A4Q1B9D1"/>
<dbReference type="NCBIfam" id="TIGR00537">
    <property type="entry name" value="hemK_rel_arch"/>
    <property type="match status" value="1"/>
</dbReference>